<dbReference type="Gene3D" id="1.20.1740.10">
    <property type="entry name" value="Amino acid/polyamine transporter I"/>
    <property type="match status" value="1"/>
</dbReference>
<feature type="region of interest" description="Disordered" evidence="5">
    <location>
        <begin position="483"/>
        <end position="617"/>
    </location>
</feature>
<keyword evidence="3 6" id="KW-1133">Transmembrane helix</keyword>
<feature type="compositionally biased region" description="Polar residues" evidence="5">
    <location>
        <begin position="517"/>
        <end position="528"/>
    </location>
</feature>
<evidence type="ECO:0000256" key="5">
    <source>
        <dbReference type="SAM" id="MobiDB-lite"/>
    </source>
</evidence>
<dbReference type="OrthoDB" id="294541at2759"/>
<feature type="transmembrane region" description="Helical" evidence="6">
    <location>
        <begin position="41"/>
        <end position="61"/>
    </location>
</feature>
<accession>A0A1X2GKT6</accession>
<feature type="transmembrane region" description="Helical" evidence="6">
    <location>
        <begin position="362"/>
        <end position="380"/>
    </location>
</feature>
<proteinExistence type="predicted"/>
<dbReference type="PANTHER" id="PTHR16189:SF3">
    <property type="entry name" value="AMINO ACID TRANSPORTER TRANSMEMBRANE DOMAIN-CONTAINING PROTEIN"/>
    <property type="match status" value="1"/>
</dbReference>
<evidence type="ECO:0000256" key="2">
    <source>
        <dbReference type="ARBA" id="ARBA00022692"/>
    </source>
</evidence>
<comment type="subcellular location">
    <subcellularLocation>
        <location evidence="1">Membrane</location>
    </subcellularLocation>
</comment>
<dbReference type="InterPro" id="IPR013057">
    <property type="entry name" value="AA_transpt_TM"/>
</dbReference>
<feature type="transmembrane region" description="Helical" evidence="6">
    <location>
        <begin position="155"/>
        <end position="174"/>
    </location>
</feature>
<feature type="compositionally biased region" description="Polar residues" evidence="5">
    <location>
        <begin position="536"/>
        <end position="548"/>
    </location>
</feature>
<evidence type="ECO:0000313" key="8">
    <source>
        <dbReference type="EMBL" id="ORX56222.1"/>
    </source>
</evidence>
<feature type="transmembrane region" description="Helical" evidence="6">
    <location>
        <begin position="221"/>
        <end position="240"/>
    </location>
</feature>
<feature type="transmembrane region" description="Helical" evidence="6">
    <location>
        <begin position="330"/>
        <end position="350"/>
    </location>
</feature>
<dbReference type="EMBL" id="MCGT01000010">
    <property type="protein sequence ID" value="ORX56222.1"/>
    <property type="molecule type" value="Genomic_DNA"/>
</dbReference>
<feature type="compositionally biased region" description="Low complexity" evidence="5">
    <location>
        <begin position="581"/>
        <end position="595"/>
    </location>
</feature>
<feature type="transmembrane region" description="Helical" evidence="6">
    <location>
        <begin position="293"/>
        <end position="318"/>
    </location>
</feature>
<keyword evidence="9" id="KW-1185">Reference proteome</keyword>
<dbReference type="PANTHER" id="PTHR16189">
    <property type="entry name" value="TRANSMEMBRANE PROTEIN 104-RELATED"/>
    <property type="match status" value="1"/>
</dbReference>
<keyword evidence="2 6" id="KW-0812">Transmembrane</keyword>
<feature type="compositionally biased region" description="Polar residues" evidence="5">
    <location>
        <begin position="556"/>
        <end position="575"/>
    </location>
</feature>
<feature type="transmembrane region" description="Helical" evidence="6">
    <location>
        <begin position="683"/>
        <end position="708"/>
    </location>
</feature>
<feature type="compositionally biased region" description="Polar residues" evidence="5">
    <location>
        <begin position="483"/>
        <end position="493"/>
    </location>
</feature>
<gene>
    <name evidence="8" type="ORF">DM01DRAFT_1303639</name>
</gene>
<dbReference type="GO" id="GO:0016020">
    <property type="term" value="C:membrane"/>
    <property type="evidence" value="ECO:0007669"/>
    <property type="project" value="UniProtKB-SubCell"/>
</dbReference>
<feature type="transmembrane region" description="Helical" evidence="6">
    <location>
        <begin position="181"/>
        <end position="201"/>
    </location>
</feature>
<keyword evidence="4 6" id="KW-0472">Membrane</keyword>
<evidence type="ECO:0000256" key="6">
    <source>
        <dbReference type="SAM" id="Phobius"/>
    </source>
</evidence>
<reference evidence="8 9" key="1">
    <citation type="submission" date="2016-07" db="EMBL/GenBank/DDBJ databases">
        <title>Pervasive Adenine N6-methylation of Active Genes in Fungi.</title>
        <authorList>
            <consortium name="DOE Joint Genome Institute"/>
            <person name="Mondo S.J."/>
            <person name="Dannebaum R.O."/>
            <person name="Kuo R.C."/>
            <person name="Labutti K."/>
            <person name="Haridas S."/>
            <person name="Kuo A."/>
            <person name="Salamov A."/>
            <person name="Ahrendt S.R."/>
            <person name="Lipzen A."/>
            <person name="Sullivan W."/>
            <person name="Andreopoulos W.B."/>
            <person name="Clum A."/>
            <person name="Lindquist E."/>
            <person name="Daum C."/>
            <person name="Ramamoorthy G.K."/>
            <person name="Gryganskyi A."/>
            <person name="Culley D."/>
            <person name="Magnuson J.K."/>
            <person name="James T.Y."/>
            <person name="O'Malley M.A."/>
            <person name="Stajich J.E."/>
            <person name="Spatafora J.W."/>
            <person name="Visel A."/>
            <person name="Grigoriev I.V."/>
        </authorList>
    </citation>
    <scope>NUCLEOTIDE SEQUENCE [LARGE SCALE GENOMIC DNA]</scope>
    <source>
        <strain evidence="8 9">NRRL 3301</strain>
    </source>
</reference>
<feature type="compositionally biased region" description="Polar residues" evidence="5">
    <location>
        <begin position="603"/>
        <end position="617"/>
    </location>
</feature>
<evidence type="ECO:0000256" key="4">
    <source>
        <dbReference type="ARBA" id="ARBA00023136"/>
    </source>
</evidence>
<organism evidence="8 9">
    <name type="scientific">Hesseltinella vesiculosa</name>
    <dbReference type="NCBI Taxonomy" id="101127"/>
    <lineage>
        <taxon>Eukaryota</taxon>
        <taxon>Fungi</taxon>
        <taxon>Fungi incertae sedis</taxon>
        <taxon>Mucoromycota</taxon>
        <taxon>Mucoromycotina</taxon>
        <taxon>Mucoromycetes</taxon>
        <taxon>Mucorales</taxon>
        <taxon>Cunninghamellaceae</taxon>
        <taxon>Hesseltinella</taxon>
    </lineage>
</organism>
<dbReference type="AlphaFoldDB" id="A0A1X2GKT6"/>
<sequence length="714" mass="78122">MSSKGIGAFGSTSLLVSSMTGPGLATIPAMFQQSGWLVPTIMFIVVGFFSGCAALFVCEALSNIRGNEKFQAKIELTTVAQVYLGKKYHFFFQFMLFMALQAVNISSIIIAAQTFDGMIITLFKGTCGLGINPGGWFCATSFVAEGNSPFAATDYYIFTFGFLLTFVMVVPLGFFTLTENIVVQMVSFVTLIAILIQWLVAFGQNGLNPALLPPTGANYSSSLGIVIFNFAYITTIPCWVNSLKPDVNVHRCIWISVIISAIFYMLLGIIGGMSFPMSGSSDILTILGQSGVVASQVTCYLFPIVALVSSIPVFTIVIRSNLIRGQICSRNWAIFLSNFLPWFVCIPLQTKDYVGTIQNWSSLFFQSTVNYILPMFLYFVSRRIVASVSNLGHLDPEILQRNYGINPSIKSPDINAMAPGEDPVDDKNDVIMYNPEQDCSISIRRSSIQRSHLSRLEHQSMASPRSPYLFGSRLQNQSVISQSMLSPPTSPRYQQDPHPQPPIPTIVYNENDEFTSTEKTQAPGSPSLQVEPHPRPSTSSGDNGSTLASARGLGITDSTHPSPQQDDTLRTTQKSVKPKTSGRSQATSTTAAAGSLSPDMAKGTTNIPPSPQLSQNRQSMIASVLSVRSSIVAPYDNQQPPPLPSDEKVPDYDQVQEETEEEARQRGKFIAFHKTKYFNPLHLAILCCGLMSFAIVFMILYDIIMLGLGNDVFG</sequence>
<evidence type="ECO:0000256" key="3">
    <source>
        <dbReference type="ARBA" id="ARBA00022989"/>
    </source>
</evidence>
<feature type="transmembrane region" description="Helical" evidence="6">
    <location>
        <begin position="90"/>
        <end position="112"/>
    </location>
</feature>
<evidence type="ECO:0000313" key="9">
    <source>
        <dbReference type="Proteomes" id="UP000242146"/>
    </source>
</evidence>
<protein>
    <recommendedName>
        <fullName evidence="7">Amino acid transporter transmembrane domain-containing protein</fullName>
    </recommendedName>
</protein>
<comment type="caution">
    <text evidence="8">The sequence shown here is derived from an EMBL/GenBank/DDBJ whole genome shotgun (WGS) entry which is preliminary data.</text>
</comment>
<feature type="domain" description="Amino acid transporter transmembrane" evidence="7">
    <location>
        <begin position="6"/>
        <end position="322"/>
    </location>
</feature>
<evidence type="ECO:0000256" key="1">
    <source>
        <dbReference type="ARBA" id="ARBA00004370"/>
    </source>
</evidence>
<feature type="transmembrane region" description="Helical" evidence="6">
    <location>
        <begin position="252"/>
        <end position="273"/>
    </location>
</feature>
<dbReference type="Pfam" id="PF01490">
    <property type="entry name" value="Aa_trans"/>
    <property type="match status" value="1"/>
</dbReference>
<name>A0A1X2GKT6_9FUNG</name>
<dbReference type="Proteomes" id="UP000242146">
    <property type="component" value="Unassembled WGS sequence"/>
</dbReference>
<evidence type="ECO:0000259" key="7">
    <source>
        <dbReference type="Pfam" id="PF01490"/>
    </source>
</evidence>